<dbReference type="Proteomes" id="UP000027601">
    <property type="component" value="Unassembled WGS sequence"/>
</dbReference>
<dbReference type="Pfam" id="PF04326">
    <property type="entry name" value="SLFN_AlbA_2"/>
    <property type="match status" value="1"/>
</dbReference>
<dbReference type="STRING" id="1121097.GCA_000428125_02365"/>
<keyword evidence="3" id="KW-1185">Reference proteome</keyword>
<gene>
    <name evidence="2" type="ORF">JCM15093_3239</name>
</gene>
<evidence type="ECO:0000313" key="3">
    <source>
        <dbReference type="Proteomes" id="UP000027601"/>
    </source>
</evidence>
<dbReference type="Gene3D" id="3.30.950.30">
    <property type="entry name" value="Schlafen, AAA domain"/>
    <property type="match status" value="1"/>
</dbReference>
<sequence length="356" mass="40583">MIDYKLELKLSPEANEIVIFLRNFAKDILAFANKNGGILFLGFNEDKATGTITDDGLKEDNIVILQKIDLKNLCDQFTKIFDLQINVDIQMFNIAARRFYYVLIEKHNSVLIPKNDYPEYDLKKGDVIYRGAGNNLKANGKTSEFNTFIETKVNEKNQEFMRIWSSLFPEIFDINPREILIINPLLGRVYGYNSKSNSLMSADLDIDNSPEGPINVVLNAISAGEIGKISTDEGKPIYKLIGEIVVKKDRSRESTSMTTIHAEIKDKCDYKISNIQLKQVMHHLKWVNNPAFNIGKPESDDINPEFSEFIWIESTDDLKNTKKVFFSPNAVNELLPTVNNIDSQIEIYGTPLKKKE</sequence>
<dbReference type="EMBL" id="BAJS01000033">
    <property type="protein sequence ID" value="GAK37949.1"/>
    <property type="molecule type" value="Genomic_DNA"/>
</dbReference>
<proteinExistence type="predicted"/>
<dbReference type="InterPro" id="IPR038461">
    <property type="entry name" value="Schlafen_AlbA_2_dom_sf"/>
</dbReference>
<feature type="domain" description="Schlafen AlbA-2" evidence="1">
    <location>
        <begin position="3"/>
        <end position="137"/>
    </location>
</feature>
<dbReference type="AlphaFoldDB" id="A0A069DCA3"/>
<dbReference type="RefSeq" id="WP_052000732.1">
    <property type="nucleotide sequence ID" value="NZ_BAJS01000033.1"/>
</dbReference>
<name>A0A069DCA3_9BACE</name>
<reference evidence="2 3" key="1">
    <citation type="journal article" date="2015" name="Microbes Environ.">
        <title>Distribution and evolution of nitrogen fixation genes in the phylum bacteroidetes.</title>
        <authorList>
            <person name="Inoue J."/>
            <person name="Oshima K."/>
            <person name="Suda W."/>
            <person name="Sakamoto M."/>
            <person name="Iino T."/>
            <person name="Noda S."/>
            <person name="Hongoh Y."/>
            <person name="Hattori M."/>
            <person name="Ohkuma M."/>
        </authorList>
    </citation>
    <scope>NUCLEOTIDE SEQUENCE [LARGE SCALE GENOMIC DNA]</scope>
    <source>
        <strain evidence="2 3">JCM 15093</strain>
    </source>
</reference>
<evidence type="ECO:0000259" key="1">
    <source>
        <dbReference type="Pfam" id="PF04326"/>
    </source>
</evidence>
<accession>A0A069DCA3</accession>
<protein>
    <recommendedName>
        <fullName evidence="1">Schlafen AlbA-2 domain-containing protein</fullName>
    </recommendedName>
</protein>
<dbReference type="OrthoDB" id="1099728at2"/>
<dbReference type="eggNOG" id="ENOG502Z89Y">
    <property type="taxonomic scope" value="Bacteria"/>
</dbReference>
<evidence type="ECO:0000313" key="2">
    <source>
        <dbReference type="EMBL" id="GAK37949.1"/>
    </source>
</evidence>
<dbReference type="InterPro" id="IPR007421">
    <property type="entry name" value="Schlafen_AlbA_2_dom"/>
</dbReference>
<organism evidence="2 3">
    <name type="scientific">Bacteroides graminisolvens DSM 19988 = JCM 15093</name>
    <dbReference type="NCBI Taxonomy" id="1121097"/>
    <lineage>
        <taxon>Bacteria</taxon>
        <taxon>Pseudomonadati</taxon>
        <taxon>Bacteroidota</taxon>
        <taxon>Bacteroidia</taxon>
        <taxon>Bacteroidales</taxon>
        <taxon>Bacteroidaceae</taxon>
        <taxon>Bacteroides</taxon>
    </lineage>
</organism>
<comment type="caution">
    <text evidence="2">The sequence shown here is derived from an EMBL/GenBank/DDBJ whole genome shotgun (WGS) entry which is preliminary data.</text>
</comment>